<name>A0ACB9AGU2_CICIN</name>
<reference evidence="1 2" key="2">
    <citation type="journal article" date="2022" name="Mol. Ecol. Resour.">
        <title>The genomes of chicory, endive, great burdock and yacon provide insights into Asteraceae paleo-polyploidization history and plant inulin production.</title>
        <authorList>
            <person name="Fan W."/>
            <person name="Wang S."/>
            <person name="Wang H."/>
            <person name="Wang A."/>
            <person name="Jiang F."/>
            <person name="Liu H."/>
            <person name="Zhao H."/>
            <person name="Xu D."/>
            <person name="Zhang Y."/>
        </authorList>
    </citation>
    <scope>NUCLEOTIDE SEQUENCE [LARGE SCALE GENOMIC DNA]</scope>
    <source>
        <strain evidence="2">cv. Punajuju</strain>
        <tissue evidence="1">Leaves</tissue>
    </source>
</reference>
<dbReference type="Proteomes" id="UP001055811">
    <property type="component" value="Linkage Group LG07"/>
</dbReference>
<comment type="caution">
    <text evidence="1">The sequence shown here is derived from an EMBL/GenBank/DDBJ whole genome shotgun (WGS) entry which is preliminary data.</text>
</comment>
<protein>
    <submittedName>
        <fullName evidence="1">Uncharacterized protein</fullName>
    </submittedName>
</protein>
<reference evidence="2" key="1">
    <citation type="journal article" date="2022" name="Mol. Ecol. Resour.">
        <title>The genomes of chicory, endive, great burdock and yacon provide insights into Asteraceae palaeo-polyploidization history and plant inulin production.</title>
        <authorList>
            <person name="Fan W."/>
            <person name="Wang S."/>
            <person name="Wang H."/>
            <person name="Wang A."/>
            <person name="Jiang F."/>
            <person name="Liu H."/>
            <person name="Zhao H."/>
            <person name="Xu D."/>
            <person name="Zhang Y."/>
        </authorList>
    </citation>
    <scope>NUCLEOTIDE SEQUENCE [LARGE SCALE GENOMIC DNA]</scope>
    <source>
        <strain evidence="2">cv. Punajuju</strain>
    </source>
</reference>
<sequence>MERSKSSVFEEAFTLFKTYGDDNIAAWELRILMPAANKVAGTTAVKDDAPLGGGGGGGIVLPAGAGLEADGGVEVAAATLMLSELGEDEGCEVKVVDLSGCGDCDALNDPILGGAIGLDM</sequence>
<keyword evidence="2" id="KW-1185">Reference proteome</keyword>
<organism evidence="1 2">
    <name type="scientific">Cichorium intybus</name>
    <name type="common">Chicory</name>
    <dbReference type="NCBI Taxonomy" id="13427"/>
    <lineage>
        <taxon>Eukaryota</taxon>
        <taxon>Viridiplantae</taxon>
        <taxon>Streptophyta</taxon>
        <taxon>Embryophyta</taxon>
        <taxon>Tracheophyta</taxon>
        <taxon>Spermatophyta</taxon>
        <taxon>Magnoliopsida</taxon>
        <taxon>eudicotyledons</taxon>
        <taxon>Gunneridae</taxon>
        <taxon>Pentapetalae</taxon>
        <taxon>asterids</taxon>
        <taxon>campanulids</taxon>
        <taxon>Asterales</taxon>
        <taxon>Asteraceae</taxon>
        <taxon>Cichorioideae</taxon>
        <taxon>Cichorieae</taxon>
        <taxon>Cichoriinae</taxon>
        <taxon>Cichorium</taxon>
    </lineage>
</organism>
<proteinExistence type="predicted"/>
<gene>
    <name evidence="1" type="ORF">L2E82_39194</name>
</gene>
<evidence type="ECO:0000313" key="1">
    <source>
        <dbReference type="EMBL" id="KAI3709432.1"/>
    </source>
</evidence>
<evidence type="ECO:0000313" key="2">
    <source>
        <dbReference type="Proteomes" id="UP001055811"/>
    </source>
</evidence>
<dbReference type="EMBL" id="CM042015">
    <property type="protein sequence ID" value="KAI3709432.1"/>
    <property type="molecule type" value="Genomic_DNA"/>
</dbReference>
<accession>A0ACB9AGU2</accession>